<dbReference type="eggNOG" id="arCOG01213">
    <property type="taxonomic scope" value="Archaea"/>
</dbReference>
<reference evidence="2 3" key="1">
    <citation type="journal article" date="2011" name="Stand. Genomic Sci.">
        <title>Complete genome sequence of the hyperthermophilic chemolithoautotroph Pyrolobus fumarii type strain (1A).</title>
        <authorList>
            <person name="Anderson I."/>
            <person name="Goker M."/>
            <person name="Nolan M."/>
            <person name="Lucas S."/>
            <person name="Hammon N."/>
            <person name="Deshpande S."/>
            <person name="Cheng J.F."/>
            <person name="Tapia R."/>
            <person name="Han C."/>
            <person name="Goodwin L."/>
            <person name="Pitluck S."/>
            <person name="Huntemann M."/>
            <person name="Liolios K."/>
            <person name="Ivanova N."/>
            <person name="Pagani I."/>
            <person name="Mavromatis K."/>
            <person name="Ovchinikova G."/>
            <person name="Pati A."/>
            <person name="Chen A."/>
            <person name="Palaniappan K."/>
            <person name="Land M."/>
            <person name="Hauser L."/>
            <person name="Brambilla E.M."/>
            <person name="Huber H."/>
            <person name="Yasawong M."/>
            <person name="Rohde M."/>
            <person name="Spring S."/>
            <person name="Abt B."/>
            <person name="Sikorski J."/>
            <person name="Wirth R."/>
            <person name="Detter J.C."/>
            <person name="Woyke T."/>
            <person name="Bristow J."/>
            <person name="Eisen J.A."/>
            <person name="Markowitz V."/>
            <person name="Hugenholtz P."/>
            <person name="Kyrpides N.C."/>
            <person name="Klenk H.P."/>
            <person name="Lapidus A."/>
        </authorList>
    </citation>
    <scope>NUCLEOTIDE SEQUENCE [LARGE SCALE GENOMIC DNA]</scope>
    <source>
        <strain evidence="3">DSM 11204 / 1A</strain>
    </source>
</reference>
<dbReference type="PANTHER" id="PTHR10000:SF8">
    <property type="entry name" value="HAD SUPERFAMILY HYDROLASE-LIKE, TYPE 3"/>
    <property type="match status" value="1"/>
</dbReference>
<dbReference type="InterPro" id="IPR036412">
    <property type="entry name" value="HAD-like_sf"/>
</dbReference>
<dbReference type="HOGENOM" id="CLU_044146_2_0_2"/>
<keyword evidence="3" id="KW-1185">Reference proteome</keyword>
<dbReference type="RefSeq" id="WP_014026999.1">
    <property type="nucleotide sequence ID" value="NC_015931.1"/>
</dbReference>
<dbReference type="Gene3D" id="3.40.50.1000">
    <property type="entry name" value="HAD superfamily/HAD-like"/>
    <property type="match status" value="1"/>
</dbReference>
<dbReference type="FunCoup" id="G0EH98">
    <property type="interactions" value="12"/>
</dbReference>
<evidence type="ECO:0000256" key="1">
    <source>
        <dbReference type="NCBIfam" id="TIGR01487"/>
    </source>
</evidence>
<dbReference type="InterPro" id="IPR023214">
    <property type="entry name" value="HAD_sf"/>
</dbReference>
<dbReference type="EMBL" id="CP002838">
    <property type="protein sequence ID" value="AEM39322.1"/>
    <property type="molecule type" value="Genomic_DNA"/>
</dbReference>
<dbReference type="GO" id="GO:0000287">
    <property type="term" value="F:magnesium ion binding"/>
    <property type="evidence" value="ECO:0007669"/>
    <property type="project" value="TreeGrafter"/>
</dbReference>
<dbReference type="EC" id="3.1.3.18" evidence="1"/>
<dbReference type="AlphaFoldDB" id="G0EH98"/>
<dbReference type="Pfam" id="PF08282">
    <property type="entry name" value="Hydrolase_3"/>
    <property type="match status" value="2"/>
</dbReference>
<organism evidence="2 3">
    <name type="scientific">Pyrolobus fumarii (strain DSM 11204 / 1A)</name>
    <dbReference type="NCBI Taxonomy" id="694429"/>
    <lineage>
        <taxon>Archaea</taxon>
        <taxon>Thermoproteota</taxon>
        <taxon>Thermoprotei</taxon>
        <taxon>Desulfurococcales</taxon>
        <taxon>Pyrodictiaceae</taxon>
        <taxon>Pyrolobus</taxon>
    </lineage>
</organism>
<dbReference type="Proteomes" id="UP000001037">
    <property type="component" value="Chromosome"/>
</dbReference>
<proteinExistence type="predicted"/>
<dbReference type="GeneID" id="11138651"/>
<gene>
    <name evidence="2" type="ordered locus">Pyrfu_1464</name>
</gene>
<dbReference type="SUPFAM" id="SSF56784">
    <property type="entry name" value="HAD-like"/>
    <property type="match status" value="1"/>
</dbReference>
<accession>G0EH98</accession>
<evidence type="ECO:0000313" key="3">
    <source>
        <dbReference type="Proteomes" id="UP000001037"/>
    </source>
</evidence>
<dbReference type="GO" id="GO:0005829">
    <property type="term" value="C:cytosol"/>
    <property type="evidence" value="ECO:0007669"/>
    <property type="project" value="TreeGrafter"/>
</dbReference>
<dbReference type="KEGG" id="pfm:Pyrfu_1464"/>
<keyword evidence="2" id="KW-0378">Hydrolase</keyword>
<dbReference type="STRING" id="694429.Pyrfu_1464"/>
<protein>
    <recommendedName>
        <fullName evidence="1">Phosphoglycolate phosphatase</fullName>
        <ecNumber evidence="1">3.1.3.18</ecNumber>
    </recommendedName>
</protein>
<name>G0EH98_PYRF1</name>
<evidence type="ECO:0000313" key="2">
    <source>
        <dbReference type="EMBL" id="AEM39322.1"/>
    </source>
</evidence>
<sequence>MPRLRALAVDIDGTLTINRGIFTLDLEAINMLRELSSHGIHIILVTGNSLPVTAGLARYLGFDYSPHVAENGCMVFYRGSRIRTCTGDASTAARLVEEHLSDILYPSWQNPYRHCDYAFNLRSGVDPQAALEKVRNLLHREGLEGISIGYSGYAIHVKPSCVSKARGLLKALELVGVKTTETVAIGDSALDVELKHASAVLVAVGNADEELKQAAHIVAPGRSSESVKWLVKLLLEKNLELDGLLSQ</sequence>
<dbReference type="InParanoid" id="G0EH98"/>
<dbReference type="NCBIfam" id="TIGR01487">
    <property type="entry name" value="Pglycolate_arch"/>
    <property type="match status" value="1"/>
</dbReference>
<dbReference type="Gene3D" id="3.90.1070.10">
    <property type="match status" value="1"/>
</dbReference>
<dbReference type="OrthoDB" id="120822at2157"/>
<dbReference type="GO" id="GO:0008967">
    <property type="term" value="F:phosphoglycolate phosphatase activity"/>
    <property type="evidence" value="ECO:0007669"/>
    <property type="project" value="UniProtKB-UniRule"/>
</dbReference>
<dbReference type="PANTHER" id="PTHR10000">
    <property type="entry name" value="PHOSPHOSERINE PHOSPHATASE"/>
    <property type="match status" value="1"/>
</dbReference>